<proteinExistence type="predicted"/>
<organism evidence="1 2">
    <name type="scientific">Orchesella cincta</name>
    <name type="common">Springtail</name>
    <name type="synonym">Podura cincta</name>
    <dbReference type="NCBI Taxonomy" id="48709"/>
    <lineage>
        <taxon>Eukaryota</taxon>
        <taxon>Metazoa</taxon>
        <taxon>Ecdysozoa</taxon>
        <taxon>Arthropoda</taxon>
        <taxon>Hexapoda</taxon>
        <taxon>Collembola</taxon>
        <taxon>Entomobryomorpha</taxon>
        <taxon>Entomobryoidea</taxon>
        <taxon>Orchesellidae</taxon>
        <taxon>Orchesellinae</taxon>
        <taxon>Orchesella</taxon>
    </lineage>
</organism>
<accession>A0A1D2MPP1</accession>
<dbReference type="EMBL" id="LJIJ01000737">
    <property type="protein sequence ID" value="ODM94872.1"/>
    <property type="molecule type" value="Genomic_DNA"/>
</dbReference>
<evidence type="ECO:0000313" key="1">
    <source>
        <dbReference type="EMBL" id="ODM94872.1"/>
    </source>
</evidence>
<dbReference type="AlphaFoldDB" id="A0A1D2MPP1"/>
<dbReference type="Gene3D" id="1.25.40.10">
    <property type="entry name" value="Tetratricopeptide repeat domain"/>
    <property type="match status" value="1"/>
</dbReference>
<name>A0A1D2MPP1_ORCCI</name>
<evidence type="ECO:0000313" key="2">
    <source>
        <dbReference type="Proteomes" id="UP000094527"/>
    </source>
</evidence>
<dbReference type="OrthoDB" id="10687608at2759"/>
<comment type="caution">
    <text evidence="1">The sequence shown here is derived from an EMBL/GenBank/DDBJ whole genome shotgun (WGS) entry which is preliminary data.</text>
</comment>
<sequence>MNYESVLANLRSDIPGLGFIPKAPDAYPHRQMVDIHVAKWQQDLVKRIPKIEIDPKRSRMPGTQRNTPRGFLADLISEGYLAVVEELNSLTEIEEKLICRGKGIDTRKQSFLGNKLILDELIVGLKLCADAHKSGDTYKGLLLRKQLAEKLIMLGDYWLAKKMLDHILSCLGQSHINDENDKLRAEAWCLLSFLYIYYEDSSLELGYNLPRKYLMQARELSFKKSWYIHKSFINIVVPKPINVYGLRNDWVRIKVDYCSLHKISTILLHVLFVKKARHWQEELRNNPEERQDLCDILMNDFTSALAYADEVRQYEPFVATTLRRGLFFEELGEPAKAMEDFDAVFALTFNFDDRECLAMVMNRYGRHNKRQKKVVPALDYFAHEWEIASDNNFSELKAESLRDLGDLLLEEGDLWQADECFSHSYSLFRETKRKDTPNELEELSWAMNGDALMESLFRSSLRTDHKYNVGHVLKWKCNRTPLPTVSHAPFRPHKRFRYDQQYTFSGENRRFFEFNRVLGSKLSELVTEEDMIDLFAFINNSRVPRKERAARDSEDDEFMALSTQRSIAAKMRAESMAFSLRRTILKEQSMLDETMAKDLQHNYKRNVWQRKHHQLHQMSIFQDPTIPLEMKLQALLKTMDDITTDSDLYVPPVTLKLSGRPKPSEAFAKPKAKSTMTPEVMEEFRKFNASEWKF</sequence>
<protein>
    <submittedName>
        <fullName evidence="1">Tetratricopeptide repeat protein 29</fullName>
    </submittedName>
</protein>
<gene>
    <name evidence="1" type="ORF">Ocin01_11813</name>
</gene>
<reference evidence="1 2" key="1">
    <citation type="journal article" date="2016" name="Genome Biol. Evol.">
        <title>Gene Family Evolution Reflects Adaptation to Soil Environmental Stressors in the Genome of the Collembolan Orchesella cincta.</title>
        <authorList>
            <person name="Faddeeva-Vakhrusheva A."/>
            <person name="Derks M.F."/>
            <person name="Anvar S.Y."/>
            <person name="Agamennone V."/>
            <person name="Suring W."/>
            <person name="Smit S."/>
            <person name="van Straalen N.M."/>
            <person name="Roelofs D."/>
        </authorList>
    </citation>
    <scope>NUCLEOTIDE SEQUENCE [LARGE SCALE GENOMIC DNA]</scope>
    <source>
        <tissue evidence="1">Mixed pool</tissue>
    </source>
</reference>
<feature type="non-terminal residue" evidence="1">
    <location>
        <position position="694"/>
    </location>
</feature>
<keyword evidence="2" id="KW-1185">Reference proteome</keyword>
<dbReference type="Proteomes" id="UP000094527">
    <property type="component" value="Unassembled WGS sequence"/>
</dbReference>
<dbReference type="SUPFAM" id="SSF48452">
    <property type="entry name" value="TPR-like"/>
    <property type="match status" value="1"/>
</dbReference>
<dbReference type="InterPro" id="IPR011990">
    <property type="entry name" value="TPR-like_helical_dom_sf"/>
</dbReference>